<dbReference type="InterPro" id="IPR025766">
    <property type="entry name" value="ADD"/>
</dbReference>
<dbReference type="SMART" id="SM00490">
    <property type="entry name" value="HELICc"/>
    <property type="match status" value="1"/>
</dbReference>
<sequence length="1873" mass="213647">MSSPNSPSPVKLVRKGKSLTIELKKEEEKFRKNKYSDVTKVLKEEIVCSTCGNDLKQHVREGNDLCYHPHLKVLMCEKCIRVYRDSDFPVDEDGDNKCCSWCGKEGTLFYCSNCSCAFCKKCIKANFGKEILRDLQDKDKDFNCYICDPKQLYECRALCYAAIECARNKKRKKTTLQKQKVLEMAEKKRLGVKPKRSERRRAVDTDTLDSDIEVIMSSDEETNKCETPLNVQRPTSTQKSVVKVDKLKKTHPLKQLAKSVVRESSGDLTDSDFEPKNSQRLKPCVLTKGRKSKDSGSDSSRKKKEKDEASSSKDPVTSSSSSSKNPEWMILDSHAEDIACASASLNERIASFRAKFVEQSWEPSLLPVAIDKLKFYIKRTVQSLLDVQDSFESLNSATFNGSSSTNHREHVKKEYDITHNPNDPELQSVCDRKSKGTESESGETDEFQESNRPQRCGSTDSEGEGSKGIGDSTENGVASESGDDPVLEKETADETNDNAGTFVSNGNTSCDLFEDEDFGRDQIPNHRDSEVCASEKQCQKDGLPEVDPHQSTKSLACKASLMADSSTDSDSSSIKPNFAKSKPTEDDDNSDVGDLNLSRLSRPRKRKFDIKSLDVYKTDVKLQGKWTVNIEKLPSQQVSRLLEKVGSYYDADTESGTHSDDSIDNLTNLNNLKWKHKGSDEDSNKILKPEGATKKIKEKKQTKEEKLADYLNRSSGPSDCEMSFENQPLSSFLDKEKDTNSLNDAKKKLLLQSSDSEAEQSEVLKKVNDETKKDTDLQKKKESKKEPDSTITGEEEINTISDSENDSDKKKSAWRKDKLLTGKLSDTDTSDEERRWEKKKAQAKDESSSSDDEIITPKNRRKESPKKTDSKIIEIESDGDTSDDFVKKKRKVLRKKSSSSSSSESEKAKPKKKRRRIKVADSSTDSDEDDKKKTADSESPTKGRKKIRHMMKEDELEEGTKEAAKEEEERLKRIAARQKMYEELYDNIQKEFHVLDQLILDFDEETKEPLVEVDKSLVKKLKPHQAKGVKFMWDACFESLKRTKEQSNKGSGCILAHCMGLGKTFQVVTLVHTLFKHPETNVNTVLVVCPVSTVLNWVNEFDKWLSGVEEGPSIGVHELTRCKQNMDRSYRLREWREEGGVMVIGYDMYRNLTNPDSKRFRPSIMKTFQESLVDPGPDLVICDEGHLLKNEDTGISKAMTRVKTLRRVILTGTPLQNNLKEYHCMVQFVKPNLLGNRKEFLNRFVNPITNGQFEDSTAHDVRRMKRRAHVLHKTLEGSVQRFDYSVLTPFLPSKEEYVISIRVTDLQEKLYRHYLEHYSSRGYQGKGAQLFADFQSLQKIWTHPRVLKMAAEKNERKEAEKETDEDSEGSLRDFIDDNDSNTTESSSSSSKTSDDDDIVCLSDGSNKDKKKSKDLKNTGRRTRSNKTEEIEDAEPPAPTKQAEWWETYIQENDFEDLRASPKIQMLFSILKDCEENGEKLLVFSQSLFSLDVIEYFLAKVDEATQNDTVNELVDGHRGSWSPGIDYFRLDGSTPTEQRSHSCNIFNKTTNVRARLFLISTRAGGLGINLVAANRVIIFDASWNPSHDVQSIFRVYRFGQKKPCFIYRFLAQGTMEEKIYERQVTKLSLAGRVVDEHQIERYYKMADLQELYQFTPADRTSYESPKLPKDRLFAEILKKHAELIVKYHEHDSLLENKEEEELNEEERKEAWEDYENEKKGPISQVQATPGLEPLPSIEQFELSIRARHPEKSDEDVKKDAAAALRQAALQQQRIRQEHYMRIQAMQQLQYQQYQQQQEAIQKSQAVAAYAQQVQAAFAAQQQPYLFNNYNQAQGYLQPQYPVNQGFVNILNMASHSRQGPVQSRPPGQPSTRKP</sequence>
<evidence type="ECO:0000256" key="4">
    <source>
        <dbReference type="ARBA" id="ARBA00022454"/>
    </source>
</evidence>
<feature type="compositionally biased region" description="Basic residues" evidence="16">
    <location>
        <begin position="1408"/>
        <end position="1424"/>
    </location>
</feature>
<evidence type="ECO:0000256" key="1">
    <source>
        <dbReference type="ARBA" id="ARBA00004123"/>
    </source>
</evidence>
<evidence type="ECO:0000256" key="10">
    <source>
        <dbReference type="ARBA" id="ARBA00022833"/>
    </source>
</evidence>
<dbReference type="InterPro" id="IPR044574">
    <property type="entry name" value="ARIP4-like"/>
</dbReference>
<name>A0A9C6UBQ2_FRAOC</name>
<dbReference type="Pfam" id="PF00271">
    <property type="entry name" value="Helicase_C"/>
    <property type="match status" value="1"/>
</dbReference>
<organism evidence="20 21">
    <name type="scientific">Frankliniella occidentalis</name>
    <name type="common">Western flower thrips</name>
    <name type="synonym">Euthrips occidentalis</name>
    <dbReference type="NCBI Taxonomy" id="133901"/>
    <lineage>
        <taxon>Eukaryota</taxon>
        <taxon>Metazoa</taxon>
        <taxon>Ecdysozoa</taxon>
        <taxon>Arthropoda</taxon>
        <taxon>Hexapoda</taxon>
        <taxon>Insecta</taxon>
        <taxon>Pterygota</taxon>
        <taxon>Neoptera</taxon>
        <taxon>Paraneoptera</taxon>
        <taxon>Thysanoptera</taxon>
        <taxon>Terebrantia</taxon>
        <taxon>Thripoidea</taxon>
        <taxon>Thripidae</taxon>
        <taxon>Frankliniella</taxon>
    </lineage>
</organism>
<feature type="region of interest" description="Disordered" evidence="16">
    <location>
        <begin position="415"/>
        <end position="599"/>
    </location>
</feature>
<evidence type="ECO:0000259" key="17">
    <source>
        <dbReference type="PROSITE" id="PS51192"/>
    </source>
</evidence>
<dbReference type="GO" id="GO:0004386">
    <property type="term" value="F:helicase activity"/>
    <property type="evidence" value="ECO:0007669"/>
    <property type="project" value="UniProtKB-KW"/>
</dbReference>
<proteinExistence type="inferred from homology"/>
<feature type="compositionally biased region" description="Basic and acidic residues" evidence="16">
    <location>
        <begin position="519"/>
        <end position="530"/>
    </location>
</feature>
<dbReference type="SMART" id="SM00487">
    <property type="entry name" value="DEXDc"/>
    <property type="match status" value="1"/>
</dbReference>
<evidence type="ECO:0000256" key="9">
    <source>
        <dbReference type="ARBA" id="ARBA00022806"/>
    </source>
</evidence>
<dbReference type="KEGG" id="foc:113209142"/>
<feature type="region of interest" description="Disordered" evidence="16">
    <location>
        <begin position="674"/>
        <end position="965"/>
    </location>
</feature>
<evidence type="ECO:0000256" key="6">
    <source>
        <dbReference type="ARBA" id="ARBA00022741"/>
    </source>
</evidence>
<keyword evidence="13" id="KW-0238">DNA-binding</keyword>
<feature type="compositionally biased region" description="Polar residues" evidence="16">
    <location>
        <begin position="450"/>
        <end position="460"/>
    </location>
</feature>
<evidence type="ECO:0000256" key="12">
    <source>
        <dbReference type="ARBA" id="ARBA00022895"/>
    </source>
</evidence>
<dbReference type="GO" id="GO:0008270">
    <property type="term" value="F:zinc ion binding"/>
    <property type="evidence" value="ECO:0007669"/>
    <property type="project" value="UniProtKB-KW"/>
</dbReference>
<dbReference type="GO" id="GO:0000781">
    <property type="term" value="C:chromosome, telomeric region"/>
    <property type="evidence" value="ECO:0007669"/>
    <property type="project" value="UniProtKB-SubCell"/>
</dbReference>
<dbReference type="PROSITE" id="PS51192">
    <property type="entry name" value="HELICASE_ATP_BIND_1"/>
    <property type="match status" value="1"/>
</dbReference>
<dbReference type="InterPro" id="IPR014001">
    <property type="entry name" value="Helicase_ATP-bd"/>
</dbReference>
<feature type="compositionally biased region" description="Polar residues" evidence="16">
    <location>
        <begin position="229"/>
        <end position="240"/>
    </location>
</feature>
<keyword evidence="14" id="KW-0539">Nucleus</keyword>
<feature type="domain" description="Helicase C-terminal" evidence="18">
    <location>
        <begin position="1465"/>
        <end position="1648"/>
    </location>
</feature>
<feature type="domain" description="PHD-type" evidence="19">
    <location>
        <begin position="36"/>
        <end position="175"/>
    </location>
</feature>
<evidence type="ECO:0000256" key="3">
    <source>
        <dbReference type="ARBA" id="ARBA00007025"/>
    </source>
</evidence>
<reference evidence="21" key="2">
    <citation type="submission" date="2025-08" db="UniProtKB">
        <authorList>
            <consortium name="RefSeq"/>
        </authorList>
    </citation>
    <scope>IDENTIFICATION</scope>
    <source>
        <tissue evidence="21">Whole organism</tissue>
    </source>
</reference>
<feature type="compositionally biased region" description="Low complexity" evidence="16">
    <location>
        <begin position="1380"/>
        <end position="1391"/>
    </location>
</feature>
<dbReference type="Gene3D" id="3.40.50.10810">
    <property type="entry name" value="Tandem AAA-ATPase domain"/>
    <property type="match status" value="1"/>
</dbReference>
<evidence type="ECO:0000256" key="15">
    <source>
        <dbReference type="ARBA" id="ARBA00031106"/>
    </source>
</evidence>
<dbReference type="CDD" id="cd11726">
    <property type="entry name" value="ADDz_ATRX"/>
    <property type="match status" value="1"/>
</dbReference>
<keyword evidence="4" id="KW-0158">Chromosome</keyword>
<feature type="compositionally biased region" description="Basic and acidic residues" evidence="16">
    <location>
        <begin position="832"/>
        <end position="847"/>
    </location>
</feature>
<dbReference type="PANTHER" id="PTHR45797">
    <property type="entry name" value="RAD54-LIKE"/>
    <property type="match status" value="1"/>
</dbReference>
<feature type="compositionally biased region" description="Basic and acidic residues" evidence="16">
    <location>
        <begin position="537"/>
        <end position="550"/>
    </location>
</feature>
<feature type="compositionally biased region" description="Low complexity" evidence="16">
    <location>
        <begin position="312"/>
        <end position="323"/>
    </location>
</feature>
<feature type="compositionally biased region" description="Basic and acidic residues" evidence="16">
    <location>
        <begin position="865"/>
        <end position="874"/>
    </location>
</feature>
<dbReference type="PROSITE" id="PS51194">
    <property type="entry name" value="HELICASE_CTER"/>
    <property type="match status" value="1"/>
</dbReference>
<keyword evidence="12" id="KW-0779">Telomere</keyword>
<dbReference type="InterPro" id="IPR001650">
    <property type="entry name" value="Helicase_C-like"/>
</dbReference>
<evidence type="ECO:0000256" key="13">
    <source>
        <dbReference type="ARBA" id="ARBA00023125"/>
    </source>
</evidence>
<keyword evidence="20" id="KW-1185">Reference proteome</keyword>
<feature type="domain" description="Helicase ATP-binding" evidence="17">
    <location>
        <begin position="1044"/>
        <end position="1232"/>
    </location>
</feature>
<dbReference type="InterPro" id="IPR000330">
    <property type="entry name" value="SNF2_N"/>
</dbReference>
<comment type="similarity">
    <text evidence="3">Belongs to the SNF2/RAD54 helicase family.</text>
</comment>
<keyword evidence="10" id="KW-0862">Zinc</keyword>
<feature type="compositionally biased region" description="Low complexity" evidence="16">
    <location>
        <begin position="564"/>
        <end position="573"/>
    </location>
</feature>
<reference evidence="21" key="1">
    <citation type="journal article" date="2018" name="Proc. Natl. Acad. Sci. U.S.A.">
        <title>Phylogenomics and the evolution of hemipteroid insects.</title>
        <authorList>
            <person name="Johnson K.P."/>
            <person name="Dietrich C.H."/>
            <person name="Friedrich F."/>
            <person name="Beutel R.G."/>
            <person name="Wipfler B."/>
            <person name="Peters R.S."/>
            <person name="Allen J.M."/>
            <person name="Petersen M."/>
            <person name="Donath A."/>
            <person name="Walden K.K."/>
            <person name="Kozlov A.M."/>
            <person name="Podsiadlowski L."/>
            <person name="Mayer C."/>
            <person name="Meusemann K."/>
            <person name="Vasilikopoulos A."/>
            <person name="Waterhouse R.M."/>
            <person name="Cameron S.L."/>
            <person name="Weirauch C."/>
            <person name="Swanson D.R."/>
            <person name="Percy D.M."/>
            <person name="Hardy N.B."/>
            <person name="Terry I."/>
            <person name="Liu S."/>
            <person name="Zhou X."/>
            <person name="Misof B."/>
            <person name="Robertson H.M."/>
            <person name="Yoshizawa K."/>
        </authorList>
    </citation>
    <scope>NUCLEOTIDE SEQUENCE</scope>
    <source>
        <tissue evidence="21">Whole organism</tissue>
    </source>
</reference>
<feature type="compositionally biased region" description="Basic and acidic residues" evidence="16">
    <location>
        <begin position="806"/>
        <end position="820"/>
    </location>
</feature>
<keyword evidence="5" id="KW-0479">Metal-binding</keyword>
<evidence type="ECO:0000256" key="8">
    <source>
        <dbReference type="ARBA" id="ARBA00022801"/>
    </source>
</evidence>
<keyword evidence="6" id="KW-0547">Nucleotide-binding</keyword>
<dbReference type="InterPro" id="IPR049730">
    <property type="entry name" value="SNF2/RAD54-like_C"/>
</dbReference>
<feature type="compositionally biased region" description="Basic and acidic residues" evidence="16">
    <location>
        <begin position="677"/>
        <end position="708"/>
    </location>
</feature>
<dbReference type="GO" id="GO:0003677">
    <property type="term" value="F:DNA binding"/>
    <property type="evidence" value="ECO:0007669"/>
    <property type="project" value="UniProtKB-KW"/>
</dbReference>
<dbReference type="Pfam" id="PF00176">
    <property type="entry name" value="SNF2-rel_dom"/>
    <property type="match status" value="1"/>
</dbReference>
<dbReference type="OrthoDB" id="9900844at2759"/>
<feature type="region of interest" description="Disordered" evidence="16">
    <location>
        <begin position="1352"/>
        <end position="1442"/>
    </location>
</feature>
<evidence type="ECO:0000256" key="5">
    <source>
        <dbReference type="ARBA" id="ARBA00022723"/>
    </source>
</evidence>
<evidence type="ECO:0000256" key="11">
    <source>
        <dbReference type="ARBA" id="ARBA00022840"/>
    </source>
</evidence>
<feature type="compositionally biased region" description="Basic and acidic residues" evidence="16">
    <location>
        <begin position="292"/>
        <end position="311"/>
    </location>
</feature>
<dbReference type="GeneID" id="113209142"/>
<evidence type="ECO:0000256" key="16">
    <source>
        <dbReference type="SAM" id="MobiDB-lite"/>
    </source>
</evidence>
<evidence type="ECO:0000313" key="21">
    <source>
        <dbReference type="RefSeq" id="XP_052124873.1"/>
    </source>
</evidence>
<dbReference type="CDD" id="cd18793">
    <property type="entry name" value="SF2_C_SNF"/>
    <property type="match status" value="1"/>
</dbReference>
<evidence type="ECO:0000256" key="2">
    <source>
        <dbReference type="ARBA" id="ARBA00004574"/>
    </source>
</evidence>
<keyword evidence="8" id="KW-0378">Hydrolase</keyword>
<keyword evidence="11" id="KW-0067">ATP-binding</keyword>
<feature type="compositionally biased region" description="Polar residues" evidence="16">
    <location>
        <begin position="497"/>
        <end position="510"/>
    </location>
</feature>
<accession>A0A9C6UBQ2</accession>
<dbReference type="InterPro" id="IPR027417">
    <property type="entry name" value="P-loop_NTPase"/>
</dbReference>
<evidence type="ECO:0000259" key="18">
    <source>
        <dbReference type="PROSITE" id="PS51194"/>
    </source>
</evidence>
<protein>
    <recommendedName>
        <fullName evidence="15">ATP-dependent helicase ATRX</fullName>
    </recommendedName>
</protein>
<keyword evidence="7" id="KW-0863">Zinc-finger</keyword>
<feature type="compositionally biased region" description="Basic and acidic residues" evidence="16">
    <location>
        <begin position="950"/>
        <end position="965"/>
    </location>
</feature>
<evidence type="ECO:0000256" key="14">
    <source>
        <dbReference type="ARBA" id="ARBA00023242"/>
    </source>
</evidence>
<evidence type="ECO:0000259" key="19">
    <source>
        <dbReference type="PROSITE" id="PS51533"/>
    </source>
</evidence>
<dbReference type="SUPFAM" id="SSF52540">
    <property type="entry name" value="P-loop containing nucleoside triphosphate hydrolases"/>
    <property type="match status" value="2"/>
</dbReference>
<dbReference type="Pfam" id="PF17981">
    <property type="entry name" value="ADD_ATRX"/>
    <property type="match status" value="1"/>
</dbReference>
<feature type="region of interest" description="Disordered" evidence="16">
    <location>
        <begin position="1695"/>
        <end position="1719"/>
    </location>
</feature>
<feature type="compositionally biased region" description="Basic and acidic residues" evidence="16">
    <location>
        <begin position="1704"/>
        <end position="1719"/>
    </location>
</feature>
<dbReference type="RefSeq" id="XP_052124873.1">
    <property type="nucleotide sequence ID" value="XM_052268913.1"/>
</dbReference>
<feature type="compositionally biased region" description="Basic and acidic residues" evidence="16">
    <location>
        <begin position="762"/>
        <end position="788"/>
    </location>
</feature>
<feature type="compositionally biased region" description="Basic and acidic residues" evidence="16">
    <location>
        <begin position="929"/>
        <end position="941"/>
    </location>
</feature>
<dbReference type="Gene3D" id="3.40.50.300">
    <property type="entry name" value="P-loop containing nucleotide triphosphate hydrolases"/>
    <property type="match status" value="1"/>
</dbReference>
<gene>
    <name evidence="21" type="primary">LOC113209142</name>
</gene>
<feature type="region of interest" description="Disordered" evidence="16">
    <location>
        <begin position="1854"/>
        <end position="1873"/>
    </location>
</feature>
<evidence type="ECO:0000313" key="20">
    <source>
        <dbReference type="Proteomes" id="UP000504606"/>
    </source>
</evidence>
<dbReference type="PANTHER" id="PTHR45797:SF3">
    <property type="entry name" value="TRANSCRIPTIONAL REGULATOR ATRX HOMOLOG"/>
    <property type="match status" value="1"/>
</dbReference>
<feature type="compositionally biased region" description="Basic and acidic residues" evidence="16">
    <location>
        <begin position="733"/>
        <end position="747"/>
    </location>
</feature>
<dbReference type="Proteomes" id="UP000504606">
    <property type="component" value="Unplaced"/>
</dbReference>
<comment type="subcellular location">
    <subcellularLocation>
        <location evidence="2">Chromosome</location>
        <location evidence="2">Telomere</location>
    </subcellularLocation>
    <subcellularLocation>
        <location evidence="1">Nucleus</location>
    </subcellularLocation>
</comment>
<dbReference type="GO" id="GO:0016887">
    <property type="term" value="F:ATP hydrolysis activity"/>
    <property type="evidence" value="ECO:0007669"/>
    <property type="project" value="InterPro"/>
</dbReference>
<dbReference type="InterPro" id="IPR041430">
    <property type="entry name" value="ADD_ATRX"/>
</dbReference>
<evidence type="ECO:0000256" key="7">
    <source>
        <dbReference type="ARBA" id="ARBA00022771"/>
    </source>
</evidence>
<feature type="compositionally biased region" description="Basic residues" evidence="16">
    <location>
        <begin position="887"/>
        <end position="897"/>
    </location>
</feature>
<dbReference type="GO" id="GO:0005524">
    <property type="term" value="F:ATP binding"/>
    <property type="evidence" value="ECO:0007669"/>
    <property type="project" value="UniProtKB-KW"/>
</dbReference>
<keyword evidence="9" id="KW-0347">Helicase</keyword>
<dbReference type="PROSITE" id="PS51533">
    <property type="entry name" value="ADD"/>
    <property type="match status" value="1"/>
</dbReference>
<dbReference type="GO" id="GO:0005634">
    <property type="term" value="C:nucleus"/>
    <property type="evidence" value="ECO:0007669"/>
    <property type="project" value="UniProtKB-SubCell"/>
</dbReference>
<feature type="region of interest" description="Disordered" evidence="16">
    <location>
        <begin position="219"/>
        <end position="326"/>
    </location>
</feature>
<dbReference type="InterPro" id="IPR038718">
    <property type="entry name" value="SNF2-like_sf"/>
</dbReference>